<feature type="non-terminal residue" evidence="2">
    <location>
        <position position="1"/>
    </location>
</feature>
<dbReference type="AlphaFoldDB" id="A0AAV2YV12"/>
<feature type="region of interest" description="Disordered" evidence="1">
    <location>
        <begin position="59"/>
        <end position="84"/>
    </location>
</feature>
<sequence length="299" mass="32465">KSLLEQFLAFYNEKQHQRRYRRRVRTTTTSTTSSPVKGSSKSRKKPELTVITAVEADDVVGSTASTDDSDDSGYNRLGHPGHTPKPVAAVGVAALMGEPGSTPRARTSDLLALGIDDTEVVNPPLPAENTDTSMATDDQLSEYALRKKASNRSSKRVQLGEPGSTPTKEYVFFRETPPRFVTETVEAAREVFDQLSNDPAFQQQALQPTERFIELQSSEVSKYRVGQAVRDLGVNRDVHGVVAKIYGSRQCGTSGPGTIVIDTTAEMKTETGTAPGSTSAVPIVQMSKEDEDLMNELIG</sequence>
<feature type="compositionally biased region" description="Basic residues" evidence="1">
    <location>
        <begin position="16"/>
        <end position="25"/>
    </location>
</feature>
<keyword evidence="3" id="KW-1185">Reference proteome</keyword>
<feature type="compositionally biased region" description="Basic residues" evidence="1">
    <location>
        <begin position="146"/>
        <end position="155"/>
    </location>
</feature>
<organism evidence="2 3">
    <name type="scientific">Lagenidium giganteum</name>
    <dbReference type="NCBI Taxonomy" id="4803"/>
    <lineage>
        <taxon>Eukaryota</taxon>
        <taxon>Sar</taxon>
        <taxon>Stramenopiles</taxon>
        <taxon>Oomycota</taxon>
        <taxon>Peronosporomycetes</taxon>
        <taxon>Pythiales</taxon>
        <taxon>Pythiaceae</taxon>
    </lineage>
</organism>
<accession>A0AAV2YV12</accession>
<evidence type="ECO:0000256" key="1">
    <source>
        <dbReference type="SAM" id="MobiDB-lite"/>
    </source>
</evidence>
<comment type="caution">
    <text evidence="2">The sequence shown here is derived from an EMBL/GenBank/DDBJ whole genome shotgun (WGS) entry which is preliminary data.</text>
</comment>
<feature type="region of interest" description="Disordered" evidence="1">
    <location>
        <begin position="146"/>
        <end position="168"/>
    </location>
</feature>
<proteinExistence type="predicted"/>
<feature type="compositionally biased region" description="Low complexity" evidence="1">
    <location>
        <begin position="26"/>
        <end position="39"/>
    </location>
</feature>
<reference evidence="2" key="2">
    <citation type="journal article" date="2023" name="Microbiol Resour">
        <title>Decontamination and Annotation of the Draft Genome Sequence of the Oomycete Lagenidium giganteum ARSEF 373.</title>
        <authorList>
            <person name="Morgan W.R."/>
            <person name="Tartar A."/>
        </authorList>
    </citation>
    <scope>NUCLEOTIDE SEQUENCE</scope>
    <source>
        <strain evidence="2">ARSEF 373</strain>
    </source>
</reference>
<protein>
    <submittedName>
        <fullName evidence="2">Uncharacterized protein</fullName>
    </submittedName>
</protein>
<dbReference type="Proteomes" id="UP001146120">
    <property type="component" value="Unassembled WGS sequence"/>
</dbReference>
<dbReference type="EMBL" id="DAKRPA010000119">
    <property type="protein sequence ID" value="DAZ97965.1"/>
    <property type="molecule type" value="Genomic_DNA"/>
</dbReference>
<evidence type="ECO:0000313" key="2">
    <source>
        <dbReference type="EMBL" id="DAZ97965.1"/>
    </source>
</evidence>
<feature type="region of interest" description="Disordered" evidence="1">
    <location>
        <begin position="14"/>
        <end position="47"/>
    </location>
</feature>
<reference evidence="2" key="1">
    <citation type="submission" date="2022-11" db="EMBL/GenBank/DDBJ databases">
        <authorList>
            <person name="Morgan W.R."/>
            <person name="Tartar A."/>
        </authorList>
    </citation>
    <scope>NUCLEOTIDE SEQUENCE</scope>
    <source>
        <strain evidence="2">ARSEF 373</strain>
    </source>
</reference>
<evidence type="ECO:0000313" key="3">
    <source>
        <dbReference type="Proteomes" id="UP001146120"/>
    </source>
</evidence>
<gene>
    <name evidence="2" type="ORF">N0F65_005123</name>
</gene>
<name>A0AAV2YV12_9STRA</name>